<name>A0A0C9Z2L5_9AGAM</name>
<dbReference type="AlphaFoldDB" id="A0A0C9Z2L5"/>
<dbReference type="EMBL" id="KN836729">
    <property type="protein sequence ID" value="KIK31700.1"/>
    <property type="molecule type" value="Genomic_DNA"/>
</dbReference>
<reference evidence="2" key="2">
    <citation type="submission" date="2015-01" db="EMBL/GenBank/DDBJ databases">
        <title>Evolutionary Origins and Diversification of the Mycorrhizal Mutualists.</title>
        <authorList>
            <consortium name="DOE Joint Genome Institute"/>
            <consortium name="Mycorrhizal Genomics Consortium"/>
            <person name="Kohler A."/>
            <person name="Kuo A."/>
            <person name="Nagy L.G."/>
            <person name="Floudas D."/>
            <person name="Copeland A."/>
            <person name="Barry K.W."/>
            <person name="Cichocki N."/>
            <person name="Veneault-Fourrey C."/>
            <person name="LaButti K."/>
            <person name="Lindquist E.A."/>
            <person name="Lipzen A."/>
            <person name="Lundell T."/>
            <person name="Morin E."/>
            <person name="Murat C."/>
            <person name="Riley R."/>
            <person name="Ohm R."/>
            <person name="Sun H."/>
            <person name="Tunlid A."/>
            <person name="Henrissat B."/>
            <person name="Grigoriev I.V."/>
            <person name="Hibbett D.S."/>
            <person name="Martin F."/>
        </authorList>
    </citation>
    <scope>NUCLEOTIDE SEQUENCE [LARGE SCALE GENOMIC DNA]</scope>
    <source>
        <strain evidence="2">UH-Slu-Lm8-n1</strain>
    </source>
</reference>
<gene>
    <name evidence="1" type="ORF">CY34DRAFT_19653</name>
</gene>
<organism evidence="1 2">
    <name type="scientific">Suillus luteus UH-Slu-Lm8-n1</name>
    <dbReference type="NCBI Taxonomy" id="930992"/>
    <lineage>
        <taxon>Eukaryota</taxon>
        <taxon>Fungi</taxon>
        <taxon>Dikarya</taxon>
        <taxon>Basidiomycota</taxon>
        <taxon>Agaricomycotina</taxon>
        <taxon>Agaricomycetes</taxon>
        <taxon>Agaricomycetidae</taxon>
        <taxon>Boletales</taxon>
        <taxon>Suillineae</taxon>
        <taxon>Suillaceae</taxon>
        <taxon>Suillus</taxon>
    </lineage>
</organism>
<reference evidence="1 2" key="1">
    <citation type="submission" date="2014-04" db="EMBL/GenBank/DDBJ databases">
        <authorList>
            <consortium name="DOE Joint Genome Institute"/>
            <person name="Kuo A."/>
            <person name="Ruytinx J."/>
            <person name="Rineau F."/>
            <person name="Colpaert J."/>
            <person name="Kohler A."/>
            <person name="Nagy L.G."/>
            <person name="Floudas D."/>
            <person name="Copeland A."/>
            <person name="Barry K.W."/>
            <person name="Cichocki N."/>
            <person name="Veneault-Fourrey C."/>
            <person name="LaButti K."/>
            <person name="Lindquist E.A."/>
            <person name="Lipzen A."/>
            <person name="Lundell T."/>
            <person name="Morin E."/>
            <person name="Murat C."/>
            <person name="Sun H."/>
            <person name="Tunlid A."/>
            <person name="Henrissat B."/>
            <person name="Grigoriev I.V."/>
            <person name="Hibbett D.S."/>
            <person name="Martin F."/>
            <person name="Nordberg H.P."/>
            <person name="Cantor M.N."/>
            <person name="Hua S.X."/>
        </authorList>
    </citation>
    <scope>NUCLEOTIDE SEQUENCE [LARGE SCALE GENOMIC DNA]</scope>
    <source>
        <strain evidence="1 2">UH-Slu-Lm8-n1</strain>
    </source>
</reference>
<evidence type="ECO:0000313" key="1">
    <source>
        <dbReference type="EMBL" id="KIK31700.1"/>
    </source>
</evidence>
<dbReference type="Proteomes" id="UP000054485">
    <property type="component" value="Unassembled WGS sequence"/>
</dbReference>
<protein>
    <recommendedName>
        <fullName evidence="3">C2H2-type domain-containing protein</fullName>
    </recommendedName>
</protein>
<evidence type="ECO:0000313" key="2">
    <source>
        <dbReference type="Proteomes" id="UP000054485"/>
    </source>
</evidence>
<keyword evidence="2" id="KW-1185">Reference proteome</keyword>
<evidence type="ECO:0008006" key="3">
    <source>
        <dbReference type="Google" id="ProtNLM"/>
    </source>
</evidence>
<proteinExistence type="predicted"/>
<accession>A0A0C9Z2L5</accession>
<dbReference type="InParanoid" id="A0A0C9Z2L5"/>
<dbReference type="HOGENOM" id="CLU_2484814_0_0_1"/>
<sequence length="87" mass="9297">MSYSNLHPSASNFHDGDKALLTTAGPVEACESDTTTSAFPSSHDLSHVLVDKLMVKVHLCTLAGATAAQKSQLTLHLRSQMHSKMCS</sequence>